<evidence type="ECO:0000256" key="4">
    <source>
        <dbReference type="ARBA" id="ARBA00022825"/>
    </source>
</evidence>
<evidence type="ECO:0000256" key="3">
    <source>
        <dbReference type="ARBA" id="ARBA00022801"/>
    </source>
</evidence>
<gene>
    <name evidence="8" type="ORF">IAB26_02620</name>
</gene>
<keyword evidence="2 5" id="KW-0645">Protease</keyword>
<comment type="caution">
    <text evidence="8">The sequence shown here is derived from an EMBL/GenBank/DDBJ whole genome shotgun (WGS) entry which is preliminary data.</text>
</comment>
<evidence type="ECO:0000256" key="1">
    <source>
        <dbReference type="ARBA" id="ARBA00009179"/>
    </source>
</evidence>
<name>A0A9D0ZT17_9FIRM</name>
<feature type="transmembrane region" description="Helical" evidence="6">
    <location>
        <begin position="21"/>
        <end position="50"/>
    </location>
</feature>
<dbReference type="Pfam" id="PF13180">
    <property type="entry name" value="PDZ_2"/>
    <property type="match status" value="1"/>
</dbReference>
<dbReference type="Gene3D" id="2.30.42.10">
    <property type="match status" value="1"/>
</dbReference>
<dbReference type="Pfam" id="PF22694">
    <property type="entry name" value="CtpB_N-like"/>
    <property type="match status" value="1"/>
</dbReference>
<dbReference type="Pfam" id="PF03572">
    <property type="entry name" value="Peptidase_S41"/>
    <property type="match status" value="1"/>
</dbReference>
<protein>
    <submittedName>
        <fullName evidence="8">S41 family peptidase</fullName>
    </submittedName>
</protein>
<keyword evidence="3 5" id="KW-0378">Hydrolase</keyword>
<accession>A0A9D0ZT17</accession>
<evidence type="ECO:0000256" key="2">
    <source>
        <dbReference type="ARBA" id="ARBA00022670"/>
    </source>
</evidence>
<dbReference type="SUPFAM" id="SSF50156">
    <property type="entry name" value="PDZ domain-like"/>
    <property type="match status" value="1"/>
</dbReference>
<dbReference type="GO" id="GO:0004175">
    <property type="term" value="F:endopeptidase activity"/>
    <property type="evidence" value="ECO:0007669"/>
    <property type="project" value="TreeGrafter"/>
</dbReference>
<evidence type="ECO:0000313" key="9">
    <source>
        <dbReference type="Proteomes" id="UP000886886"/>
    </source>
</evidence>
<feature type="domain" description="PDZ" evidence="7">
    <location>
        <begin position="113"/>
        <end position="184"/>
    </location>
</feature>
<evidence type="ECO:0000256" key="6">
    <source>
        <dbReference type="SAM" id="Phobius"/>
    </source>
</evidence>
<dbReference type="GO" id="GO:0030288">
    <property type="term" value="C:outer membrane-bounded periplasmic space"/>
    <property type="evidence" value="ECO:0007669"/>
    <property type="project" value="TreeGrafter"/>
</dbReference>
<dbReference type="PROSITE" id="PS50106">
    <property type="entry name" value="PDZ"/>
    <property type="match status" value="1"/>
</dbReference>
<dbReference type="Gene3D" id="3.30.750.44">
    <property type="match status" value="1"/>
</dbReference>
<dbReference type="InterPro" id="IPR004447">
    <property type="entry name" value="Peptidase_S41A"/>
</dbReference>
<dbReference type="InterPro" id="IPR036034">
    <property type="entry name" value="PDZ_sf"/>
</dbReference>
<sequence>MELEKENKTRKEEGVRGRSDFWKGFVCGAAVLTLFLFLSWFFLGGGFFLLGQEDAQLSIDTMAVSRKLREMEAVINEYYYNDVDEEKVVDWMYKGLMAGLDDPYAAYYTEEELTSVTNDINGSYEGIGATLSKDSETGEITVVSCYEDTPAEEAGMLPGDTILTMNGESVQDMELSDMVSAIQSGEYDTITFTIKREGSNEELSITVEPRVVDVPTVESEMLENKIGYIKVTEFDNVTVDQFRNAKETLTSQGMEKLIIDLRNNPGGNLKTVLAMLDEILPEGLVVYTEDKNGERTEYYCDGENELQIPLVVLVNSQSASASEIFAGAVKDYGIGTLVGETTYGKGIVQMDVNLSDGTAMKLTVSKYFTPNGNDIHEVGIEPDVEVALEEGLEQMVTIPKDQDNQLQKAIEILEDE</sequence>
<dbReference type="GO" id="GO:0008236">
    <property type="term" value="F:serine-type peptidase activity"/>
    <property type="evidence" value="ECO:0007669"/>
    <property type="project" value="UniProtKB-KW"/>
</dbReference>
<keyword evidence="4 5" id="KW-0720">Serine protease</keyword>
<keyword evidence="6" id="KW-1133">Transmembrane helix</keyword>
<evidence type="ECO:0000256" key="5">
    <source>
        <dbReference type="RuleBase" id="RU004404"/>
    </source>
</evidence>
<dbReference type="CDD" id="cd07560">
    <property type="entry name" value="Peptidase_S41_CPP"/>
    <property type="match status" value="1"/>
</dbReference>
<comment type="similarity">
    <text evidence="1 5">Belongs to the peptidase S41A family.</text>
</comment>
<dbReference type="SMART" id="SM00228">
    <property type="entry name" value="PDZ"/>
    <property type="match status" value="1"/>
</dbReference>
<dbReference type="SUPFAM" id="SSF52096">
    <property type="entry name" value="ClpP/crotonase"/>
    <property type="match status" value="1"/>
</dbReference>
<dbReference type="EMBL" id="DVFT01000032">
    <property type="protein sequence ID" value="HIQ95432.1"/>
    <property type="molecule type" value="Genomic_DNA"/>
</dbReference>
<dbReference type="CDD" id="cd06782">
    <property type="entry name" value="cpPDZ_CPP-like"/>
    <property type="match status" value="1"/>
</dbReference>
<dbReference type="InterPro" id="IPR005151">
    <property type="entry name" value="Tail-specific_protease"/>
</dbReference>
<proteinExistence type="inferred from homology"/>
<reference evidence="8" key="2">
    <citation type="journal article" date="2021" name="PeerJ">
        <title>Extensive microbial diversity within the chicken gut microbiome revealed by metagenomics and culture.</title>
        <authorList>
            <person name="Gilroy R."/>
            <person name="Ravi A."/>
            <person name="Getino M."/>
            <person name="Pursley I."/>
            <person name="Horton D.L."/>
            <person name="Alikhan N.F."/>
            <person name="Baker D."/>
            <person name="Gharbi K."/>
            <person name="Hall N."/>
            <person name="Watson M."/>
            <person name="Adriaenssens E.M."/>
            <person name="Foster-Nyarko E."/>
            <person name="Jarju S."/>
            <person name="Secka A."/>
            <person name="Antonio M."/>
            <person name="Oren A."/>
            <person name="Chaudhuri R.R."/>
            <person name="La Ragione R."/>
            <person name="Hildebrand F."/>
            <person name="Pallen M.J."/>
        </authorList>
    </citation>
    <scope>NUCLEOTIDE SEQUENCE</scope>
    <source>
        <strain evidence="8">ChiSjej3B21-11622</strain>
    </source>
</reference>
<dbReference type="Proteomes" id="UP000886886">
    <property type="component" value="Unassembled WGS sequence"/>
</dbReference>
<evidence type="ECO:0000313" key="8">
    <source>
        <dbReference type="EMBL" id="HIQ95432.1"/>
    </source>
</evidence>
<dbReference type="PANTHER" id="PTHR32060">
    <property type="entry name" value="TAIL-SPECIFIC PROTEASE"/>
    <property type="match status" value="1"/>
</dbReference>
<organism evidence="8 9">
    <name type="scientific">Candidatus Limivivens merdigallinarum</name>
    <dbReference type="NCBI Taxonomy" id="2840859"/>
    <lineage>
        <taxon>Bacteria</taxon>
        <taxon>Bacillati</taxon>
        <taxon>Bacillota</taxon>
        <taxon>Clostridia</taxon>
        <taxon>Lachnospirales</taxon>
        <taxon>Lachnospiraceae</taxon>
        <taxon>Lachnospiraceae incertae sedis</taxon>
        <taxon>Candidatus Limivivens</taxon>
    </lineage>
</organism>
<dbReference type="GO" id="GO:0006508">
    <property type="term" value="P:proteolysis"/>
    <property type="evidence" value="ECO:0007669"/>
    <property type="project" value="UniProtKB-KW"/>
</dbReference>
<dbReference type="InterPro" id="IPR001478">
    <property type="entry name" value="PDZ"/>
</dbReference>
<dbReference type="AlphaFoldDB" id="A0A9D0ZT17"/>
<reference evidence="8" key="1">
    <citation type="submission" date="2020-10" db="EMBL/GenBank/DDBJ databases">
        <authorList>
            <person name="Gilroy R."/>
        </authorList>
    </citation>
    <scope>NUCLEOTIDE SEQUENCE</scope>
    <source>
        <strain evidence="8">ChiSjej3B21-11622</strain>
    </source>
</reference>
<keyword evidence="6" id="KW-0812">Transmembrane</keyword>
<keyword evidence="6" id="KW-0472">Membrane</keyword>
<dbReference type="SMART" id="SM00245">
    <property type="entry name" value="TSPc"/>
    <property type="match status" value="1"/>
</dbReference>
<dbReference type="GO" id="GO:0007165">
    <property type="term" value="P:signal transduction"/>
    <property type="evidence" value="ECO:0007669"/>
    <property type="project" value="TreeGrafter"/>
</dbReference>
<dbReference type="Gene3D" id="3.90.226.10">
    <property type="entry name" value="2-enoyl-CoA Hydratase, Chain A, domain 1"/>
    <property type="match status" value="1"/>
</dbReference>
<dbReference type="PANTHER" id="PTHR32060:SF30">
    <property type="entry name" value="CARBOXY-TERMINAL PROCESSING PROTEASE CTPA"/>
    <property type="match status" value="1"/>
</dbReference>
<evidence type="ECO:0000259" key="7">
    <source>
        <dbReference type="PROSITE" id="PS50106"/>
    </source>
</evidence>
<dbReference type="InterPro" id="IPR055210">
    <property type="entry name" value="CtpA/B_N"/>
</dbReference>
<dbReference type="InterPro" id="IPR029045">
    <property type="entry name" value="ClpP/crotonase-like_dom_sf"/>
</dbReference>
<dbReference type="NCBIfam" id="TIGR00225">
    <property type="entry name" value="prc"/>
    <property type="match status" value="1"/>
</dbReference>